<reference evidence="1 2" key="1">
    <citation type="submission" date="2018-12" db="EMBL/GenBank/DDBJ databases">
        <title>Genomic insights into the evolutionary origins and pathogenicity of five Vibrio parahaemolyticus strains isolated from the shrimp with acute hepatopancreatic necrosis disease (AHPND).</title>
        <authorList>
            <person name="Yang Q."/>
            <person name="Dong X."/>
            <person name="Xie G."/>
            <person name="Fu S."/>
            <person name="Zou P."/>
            <person name="Sun J."/>
            <person name="Wang Y."/>
            <person name="Huang J."/>
        </authorList>
    </citation>
    <scope>NUCLEOTIDE SEQUENCE [LARGE SCALE GENOMIC DNA]</scope>
    <source>
        <strain evidence="1 2">20160303005-1</strain>
        <plasmid evidence="2">pvpsd2016-1</plasmid>
    </source>
</reference>
<sequence length="70" mass="7693">MKISRDSYEFGFIDFALTVKLLDDEFMLSDLISLPRVVSPALSLPAKRIGSGLALVVGLVTTRGIFTMRC</sequence>
<dbReference type="EMBL" id="CP034300">
    <property type="protein sequence ID" value="QHH12905.1"/>
    <property type="molecule type" value="Genomic_DNA"/>
</dbReference>
<evidence type="ECO:0000313" key="1">
    <source>
        <dbReference type="EMBL" id="QHH12905.1"/>
    </source>
</evidence>
<dbReference type="Proteomes" id="UP000464718">
    <property type="component" value="Plasmid pvpsd2016-1"/>
</dbReference>
<geneLocation type="plasmid" evidence="2">
    <name>pvpsd2016-1</name>
</geneLocation>
<gene>
    <name evidence="1" type="ORF">EHC69_26860</name>
</gene>
<organism evidence="1 2">
    <name type="scientific">Vibrio parahaemolyticus</name>
    <dbReference type="NCBI Taxonomy" id="670"/>
    <lineage>
        <taxon>Bacteria</taxon>
        <taxon>Pseudomonadati</taxon>
        <taxon>Pseudomonadota</taxon>
        <taxon>Gammaproteobacteria</taxon>
        <taxon>Vibrionales</taxon>
        <taxon>Vibrionaceae</taxon>
        <taxon>Vibrio</taxon>
    </lineage>
</organism>
<dbReference type="AlphaFoldDB" id="A0AAX1FZM0"/>
<dbReference type="RefSeq" id="WP_127914006.1">
    <property type="nucleotide sequence ID" value="NZ_AP014859.1"/>
</dbReference>
<protein>
    <submittedName>
        <fullName evidence="1">Uncharacterized protein</fullName>
    </submittedName>
</protein>
<proteinExistence type="predicted"/>
<accession>A0AAX1FZM0</accession>
<name>A0AAX1FZM0_VIBPH</name>
<keyword evidence="1" id="KW-0614">Plasmid</keyword>
<evidence type="ECO:0000313" key="2">
    <source>
        <dbReference type="Proteomes" id="UP000464718"/>
    </source>
</evidence>